<reference evidence="1" key="1">
    <citation type="submission" date="2014-09" db="EMBL/GenBank/DDBJ databases">
        <authorList>
            <person name="Magalhaes I.L.F."/>
            <person name="Oliveira U."/>
            <person name="Santos F.R."/>
            <person name="Vidigal T.H.D.A."/>
            <person name="Brescovit A.D."/>
            <person name="Santos A.J."/>
        </authorList>
    </citation>
    <scope>NUCLEOTIDE SEQUENCE</scope>
    <source>
        <tissue evidence="1">Shoot tissue taken approximately 20 cm above the soil surface</tissue>
    </source>
</reference>
<evidence type="ECO:0000313" key="1">
    <source>
        <dbReference type="EMBL" id="JAE14801.1"/>
    </source>
</evidence>
<protein>
    <submittedName>
        <fullName evidence="1">Uncharacterized protein</fullName>
    </submittedName>
</protein>
<proteinExistence type="predicted"/>
<name>A0A0A9FWX3_ARUDO</name>
<reference evidence="1" key="2">
    <citation type="journal article" date="2015" name="Data Brief">
        <title>Shoot transcriptome of the giant reed, Arundo donax.</title>
        <authorList>
            <person name="Barrero R.A."/>
            <person name="Guerrero F.D."/>
            <person name="Moolhuijzen P."/>
            <person name="Goolsby J.A."/>
            <person name="Tidwell J."/>
            <person name="Bellgard S.E."/>
            <person name="Bellgard M.I."/>
        </authorList>
    </citation>
    <scope>NUCLEOTIDE SEQUENCE</scope>
    <source>
        <tissue evidence="1">Shoot tissue taken approximately 20 cm above the soil surface</tissue>
    </source>
</reference>
<dbReference type="AlphaFoldDB" id="A0A0A9FWX3"/>
<sequence length="37" mass="4390">MYSKLAKLLCCKSIQKFAHNMNYCQDFCPRVSMNRNC</sequence>
<accession>A0A0A9FWX3</accession>
<organism evidence="1">
    <name type="scientific">Arundo donax</name>
    <name type="common">Giant reed</name>
    <name type="synonym">Donax arundinaceus</name>
    <dbReference type="NCBI Taxonomy" id="35708"/>
    <lineage>
        <taxon>Eukaryota</taxon>
        <taxon>Viridiplantae</taxon>
        <taxon>Streptophyta</taxon>
        <taxon>Embryophyta</taxon>
        <taxon>Tracheophyta</taxon>
        <taxon>Spermatophyta</taxon>
        <taxon>Magnoliopsida</taxon>
        <taxon>Liliopsida</taxon>
        <taxon>Poales</taxon>
        <taxon>Poaceae</taxon>
        <taxon>PACMAD clade</taxon>
        <taxon>Arundinoideae</taxon>
        <taxon>Arundineae</taxon>
        <taxon>Arundo</taxon>
    </lineage>
</organism>
<dbReference type="EMBL" id="GBRH01183095">
    <property type="protein sequence ID" value="JAE14801.1"/>
    <property type="molecule type" value="Transcribed_RNA"/>
</dbReference>